<sequence length="497" mass="54206">MITNEQEFLRLAAAGHNRIPLVREALADLETPLSLYLKLCGDQRAHSFLLESVLGGERFGRYSFIGLAARTLLRATGTACEVVTDGAVVERFEGNALDFVAAFQERLRPAVVPGLPRFCGGLAGYFGYEAVRAIEPRLAAGRQGGGLGTPDILLLLTEEVAVIDNLSGRLYLIVWADPAQPQAYCAAQARLEVLAQRLRRTVSLPEVAPSPAQPVERERDPEDYLQAVRRAKEFIAAGDCMQVVIGQRLKKRFTADALSLYRALRTLNPSPYMYFYDMGDFQIAGASPEILVREEHRAVAEGGGRRVTIRPLAGTRPRGASVALDRELEEELRADPKERAEHLMLIDLARNDIGRMARTGSVQVTAAFDVERYSHVMHLVSNVEGVLRPEVGQLDVLKASFPAGTLTGAPKVRAMELIDELEPVERGIYGGACGYLSFAGDMDVAIAIRTGIVKDGYLYAQAAAGVVADSVPELEWQETEAKARAVLAAAEMVERGF</sequence>
<dbReference type="GO" id="GO:0000162">
    <property type="term" value="P:L-tryptophan biosynthetic process"/>
    <property type="evidence" value="ECO:0007669"/>
    <property type="project" value="TreeGrafter"/>
</dbReference>
<comment type="caution">
    <text evidence="11">The sequence shown here is derived from an EMBL/GenBank/DDBJ whole genome shotgun (WGS) entry which is preliminary data.</text>
</comment>
<evidence type="ECO:0000256" key="7">
    <source>
        <dbReference type="ARBA" id="ARBA00025634"/>
    </source>
</evidence>
<dbReference type="PANTHER" id="PTHR11236:SF48">
    <property type="entry name" value="ISOCHORISMATE SYNTHASE MENF"/>
    <property type="match status" value="1"/>
</dbReference>
<evidence type="ECO:0000256" key="1">
    <source>
        <dbReference type="ARBA" id="ARBA00001946"/>
    </source>
</evidence>
<comment type="cofactor">
    <cofactor evidence="1">
        <name>Mg(2+)</name>
        <dbReference type="ChEBI" id="CHEBI:18420"/>
    </cofactor>
</comment>
<protein>
    <recommendedName>
        <fullName evidence="3">Anthranilate synthase component 1</fullName>
    </recommendedName>
</protein>
<dbReference type="InterPro" id="IPR019999">
    <property type="entry name" value="Anth_synth_I-like"/>
</dbReference>
<dbReference type="Pfam" id="PF04715">
    <property type="entry name" value="Anth_synt_I_N"/>
    <property type="match status" value="1"/>
</dbReference>
<organism evidence="11 12">
    <name type="scientific">Inhella inkyongensis</name>
    <dbReference type="NCBI Taxonomy" id="392593"/>
    <lineage>
        <taxon>Bacteria</taxon>
        <taxon>Pseudomonadati</taxon>
        <taxon>Pseudomonadota</taxon>
        <taxon>Betaproteobacteria</taxon>
        <taxon>Burkholderiales</taxon>
        <taxon>Sphaerotilaceae</taxon>
        <taxon>Inhella</taxon>
    </lineage>
</organism>
<accession>A0A840S8K1</accession>
<dbReference type="InterPro" id="IPR006805">
    <property type="entry name" value="Anth_synth_I_N"/>
</dbReference>
<dbReference type="GO" id="GO:0004049">
    <property type="term" value="F:anthranilate synthase activity"/>
    <property type="evidence" value="ECO:0007669"/>
    <property type="project" value="UniProtKB-EC"/>
</dbReference>
<evidence type="ECO:0000256" key="6">
    <source>
        <dbReference type="ARBA" id="ARBA00023239"/>
    </source>
</evidence>
<dbReference type="GO" id="GO:0046872">
    <property type="term" value="F:metal ion binding"/>
    <property type="evidence" value="ECO:0007669"/>
    <property type="project" value="UniProtKB-KW"/>
</dbReference>
<dbReference type="PRINTS" id="PR00095">
    <property type="entry name" value="ANTSNTHASEI"/>
</dbReference>
<evidence type="ECO:0000313" key="11">
    <source>
        <dbReference type="EMBL" id="MBB5205838.1"/>
    </source>
</evidence>
<evidence type="ECO:0000256" key="4">
    <source>
        <dbReference type="ARBA" id="ARBA00022723"/>
    </source>
</evidence>
<comment type="catalytic activity">
    <reaction evidence="8">
        <text>chorismate + L-glutamine = anthranilate + pyruvate + L-glutamate + H(+)</text>
        <dbReference type="Rhea" id="RHEA:21732"/>
        <dbReference type="ChEBI" id="CHEBI:15361"/>
        <dbReference type="ChEBI" id="CHEBI:15378"/>
        <dbReference type="ChEBI" id="CHEBI:16567"/>
        <dbReference type="ChEBI" id="CHEBI:29748"/>
        <dbReference type="ChEBI" id="CHEBI:29985"/>
        <dbReference type="ChEBI" id="CHEBI:58359"/>
        <dbReference type="EC" id="4.1.3.27"/>
    </reaction>
</comment>
<keyword evidence="12" id="KW-1185">Reference proteome</keyword>
<feature type="domain" description="Anthranilate synthase component I N-terminal" evidence="10">
    <location>
        <begin position="28"/>
        <end position="172"/>
    </location>
</feature>
<evidence type="ECO:0000259" key="9">
    <source>
        <dbReference type="Pfam" id="PF00425"/>
    </source>
</evidence>
<dbReference type="Proteomes" id="UP000554837">
    <property type="component" value="Unassembled WGS sequence"/>
</dbReference>
<proteinExistence type="predicted"/>
<evidence type="ECO:0000256" key="5">
    <source>
        <dbReference type="ARBA" id="ARBA00022842"/>
    </source>
</evidence>
<comment type="subunit">
    <text evidence="2">Heterotetramer consisting of two non-identical subunits: a beta subunit (TrpG) and a large alpha subunit (TrpE).</text>
</comment>
<dbReference type="Pfam" id="PF00425">
    <property type="entry name" value="Chorismate_bind"/>
    <property type="match status" value="1"/>
</dbReference>
<reference evidence="11 12" key="1">
    <citation type="submission" date="2020-08" db="EMBL/GenBank/DDBJ databases">
        <title>Genomic Encyclopedia of Type Strains, Phase IV (KMG-IV): sequencing the most valuable type-strain genomes for metagenomic binning, comparative biology and taxonomic classification.</title>
        <authorList>
            <person name="Goeker M."/>
        </authorList>
    </citation>
    <scope>NUCLEOTIDE SEQUENCE [LARGE SCALE GENOMIC DNA]</scope>
    <source>
        <strain evidence="11 12">DSM 23958</strain>
    </source>
</reference>
<evidence type="ECO:0000256" key="2">
    <source>
        <dbReference type="ARBA" id="ARBA00011575"/>
    </source>
</evidence>
<keyword evidence="6 11" id="KW-0456">Lyase</keyword>
<dbReference type="InterPro" id="IPR005801">
    <property type="entry name" value="ADC_synthase"/>
</dbReference>
<evidence type="ECO:0000256" key="3">
    <source>
        <dbReference type="ARBA" id="ARBA00020653"/>
    </source>
</evidence>
<dbReference type="Gene3D" id="3.60.120.10">
    <property type="entry name" value="Anthranilate synthase"/>
    <property type="match status" value="1"/>
</dbReference>
<name>A0A840S8K1_9BURK</name>
<keyword evidence="4" id="KW-0479">Metal-binding</keyword>
<dbReference type="SUPFAM" id="SSF56322">
    <property type="entry name" value="ADC synthase"/>
    <property type="match status" value="1"/>
</dbReference>
<feature type="domain" description="Chorismate-utilising enzyme C-terminal" evidence="9">
    <location>
        <begin position="221"/>
        <end position="482"/>
    </location>
</feature>
<evidence type="ECO:0000313" key="12">
    <source>
        <dbReference type="Proteomes" id="UP000554837"/>
    </source>
</evidence>
<dbReference type="InterPro" id="IPR015890">
    <property type="entry name" value="Chorismate_C"/>
</dbReference>
<comment type="function">
    <text evidence="7">Part of a heterotetrameric complex that catalyzes the two-step biosynthesis of anthranilate, an intermediate in the biosynthesis of L-tryptophan. In the first step, the glutamine-binding beta subunit (TrpG) of anthranilate synthase (AS) provides the glutamine amidotransferase activity which generates ammonia as a substrate that, along with chorismate, is used in the second step, catalyzed by the large alpha subunit of AS (TrpE) to produce anthranilate. In the absence of TrpG, TrpE can synthesize anthranilate directly from chorismate and high concentrations of ammonia.</text>
</comment>
<dbReference type="EMBL" id="JACHHO010000005">
    <property type="protein sequence ID" value="MBB5205838.1"/>
    <property type="molecule type" value="Genomic_DNA"/>
</dbReference>
<dbReference type="AlphaFoldDB" id="A0A840S8K1"/>
<evidence type="ECO:0000256" key="8">
    <source>
        <dbReference type="ARBA" id="ARBA00047683"/>
    </source>
</evidence>
<keyword evidence="5" id="KW-0460">Magnesium</keyword>
<dbReference type="PANTHER" id="PTHR11236">
    <property type="entry name" value="AMINOBENZOATE/ANTHRANILATE SYNTHASE"/>
    <property type="match status" value="1"/>
</dbReference>
<evidence type="ECO:0000259" key="10">
    <source>
        <dbReference type="Pfam" id="PF04715"/>
    </source>
</evidence>
<gene>
    <name evidence="11" type="ORF">HNQ51_003165</name>
</gene>